<keyword evidence="1" id="KW-1133">Transmembrane helix</keyword>
<proteinExistence type="predicted"/>
<evidence type="ECO:0000313" key="2">
    <source>
        <dbReference type="EMBL" id="WAL62434.1"/>
    </source>
</evidence>
<gene>
    <name evidence="2" type="ORF">OXH18_10715</name>
</gene>
<keyword evidence="1" id="KW-0812">Transmembrane</keyword>
<feature type="transmembrane region" description="Helical" evidence="1">
    <location>
        <begin position="41"/>
        <end position="67"/>
    </location>
</feature>
<dbReference type="RefSeq" id="WP_268612774.1">
    <property type="nucleotide sequence ID" value="NZ_CP113797.1"/>
</dbReference>
<organism evidence="2 3">
    <name type="scientific">Thermocoleostomius sinensis A174</name>
    <dbReference type="NCBI Taxonomy" id="2016057"/>
    <lineage>
        <taxon>Bacteria</taxon>
        <taxon>Bacillati</taxon>
        <taxon>Cyanobacteriota</taxon>
        <taxon>Cyanophyceae</taxon>
        <taxon>Oculatellales</taxon>
        <taxon>Oculatellaceae</taxon>
        <taxon>Thermocoleostomius</taxon>
    </lineage>
</organism>
<accession>A0A9E9C9B0</accession>
<evidence type="ECO:0000313" key="3">
    <source>
        <dbReference type="Proteomes" id="UP001163152"/>
    </source>
</evidence>
<reference evidence="2" key="1">
    <citation type="submission" date="2022-12" db="EMBL/GenBank/DDBJ databases">
        <title>Polyphasic identification of a Novel Hot-Spring Cyanobacterium Ocullathermofonsia sinensis gen nov. sp. nov. and Genomic Insights on its Adaptations to the Thermal Habitat.</title>
        <authorList>
            <person name="Daroch M."/>
            <person name="Tang J."/>
            <person name="Jiang Y."/>
        </authorList>
    </citation>
    <scope>NUCLEOTIDE SEQUENCE</scope>
    <source>
        <strain evidence="2">PKUAC-SCTA174</strain>
    </source>
</reference>
<dbReference type="AlphaFoldDB" id="A0A9E9C9B0"/>
<evidence type="ECO:0008006" key="4">
    <source>
        <dbReference type="Google" id="ProtNLM"/>
    </source>
</evidence>
<dbReference type="Proteomes" id="UP001163152">
    <property type="component" value="Chromosome"/>
</dbReference>
<keyword evidence="1" id="KW-0472">Membrane</keyword>
<keyword evidence="3" id="KW-1185">Reference proteome</keyword>
<dbReference type="EMBL" id="CP113797">
    <property type="protein sequence ID" value="WAL62434.1"/>
    <property type="molecule type" value="Genomic_DNA"/>
</dbReference>
<protein>
    <recommendedName>
        <fullName evidence="4">DUF1049 domain-containing protein</fullName>
    </recommendedName>
</protein>
<name>A0A9E9C9B0_9CYAN</name>
<evidence type="ECO:0000256" key="1">
    <source>
        <dbReference type="SAM" id="Phobius"/>
    </source>
</evidence>
<dbReference type="KEGG" id="tsin:OXH18_10715"/>
<sequence>MISMIKLLLSLILALWVCTIALVAAQNGTRVAIQFLGIQSIQIPFGIMLAFSAAVGMVAMAILLPLLRSTGRPSTRYDREDFE</sequence>